<dbReference type="PANTHER" id="PTHR36063:SF1">
    <property type="entry name" value="ARABIDOPSIS THALIANA GENOMIC DNA, CHROMOSOME 5, P1 CLONE:MOK16"/>
    <property type="match status" value="1"/>
</dbReference>
<evidence type="ECO:0000313" key="2">
    <source>
        <dbReference type="Proteomes" id="UP001187192"/>
    </source>
</evidence>
<organism evidence="1 2">
    <name type="scientific">Ficus carica</name>
    <name type="common">Common fig</name>
    <dbReference type="NCBI Taxonomy" id="3494"/>
    <lineage>
        <taxon>Eukaryota</taxon>
        <taxon>Viridiplantae</taxon>
        <taxon>Streptophyta</taxon>
        <taxon>Embryophyta</taxon>
        <taxon>Tracheophyta</taxon>
        <taxon>Spermatophyta</taxon>
        <taxon>Magnoliopsida</taxon>
        <taxon>eudicotyledons</taxon>
        <taxon>Gunneridae</taxon>
        <taxon>Pentapetalae</taxon>
        <taxon>rosids</taxon>
        <taxon>fabids</taxon>
        <taxon>Rosales</taxon>
        <taxon>Moraceae</taxon>
        <taxon>Ficeae</taxon>
        <taxon>Ficus</taxon>
    </lineage>
</organism>
<dbReference type="AlphaFoldDB" id="A0AA88A8C7"/>
<keyword evidence="2" id="KW-1185">Reference proteome</keyword>
<gene>
    <name evidence="1" type="ORF">TIFTF001_008367</name>
</gene>
<evidence type="ECO:0000313" key="1">
    <source>
        <dbReference type="EMBL" id="GMN39136.1"/>
    </source>
</evidence>
<dbReference type="Gramene" id="FCD_00005234-RA">
    <property type="protein sequence ID" value="FCD_00005234-RA:cds"/>
    <property type="gene ID" value="FCD_00005234"/>
</dbReference>
<sequence length="44" mass="4999">MAKEIKSLDAWIEVVPALLIPHHKTSNCPRLETIAEEELEAEEN</sequence>
<comment type="caution">
    <text evidence="1">The sequence shown here is derived from an EMBL/GenBank/DDBJ whole genome shotgun (WGS) entry which is preliminary data.</text>
</comment>
<name>A0AA88A8C7_FICCA</name>
<proteinExistence type="predicted"/>
<dbReference type="PANTHER" id="PTHR36063">
    <property type="entry name" value="ARABIDOPSIS THALIANA GENOMIC DNA, CHROMOSOME 5, P1 CLONE:MOK16"/>
    <property type="match status" value="1"/>
</dbReference>
<reference evidence="1" key="1">
    <citation type="submission" date="2023-07" db="EMBL/GenBank/DDBJ databases">
        <title>draft genome sequence of fig (Ficus carica).</title>
        <authorList>
            <person name="Takahashi T."/>
            <person name="Nishimura K."/>
        </authorList>
    </citation>
    <scope>NUCLEOTIDE SEQUENCE</scope>
</reference>
<dbReference type="Proteomes" id="UP001187192">
    <property type="component" value="Unassembled WGS sequence"/>
</dbReference>
<dbReference type="EMBL" id="BTGU01000009">
    <property type="protein sequence ID" value="GMN39136.1"/>
    <property type="molecule type" value="Genomic_DNA"/>
</dbReference>
<protein>
    <submittedName>
        <fullName evidence="1">Uncharacterized protein</fullName>
    </submittedName>
</protein>
<accession>A0AA88A8C7</accession>